<feature type="transmembrane region" description="Helical" evidence="2">
    <location>
        <begin position="344"/>
        <end position="363"/>
    </location>
</feature>
<accession>E0TFK5</accession>
<dbReference type="Proteomes" id="UP000001302">
    <property type="component" value="Chromosome"/>
</dbReference>
<dbReference type="KEGG" id="pbr:PB2503_12639"/>
<feature type="transmembrane region" description="Helical" evidence="2">
    <location>
        <begin position="433"/>
        <end position="457"/>
    </location>
</feature>
<keyword evidence="2" id="KW-0472">Membrane</keyword>
<feature type="transmembrane region" description="Helical" evidence="2">
    <location>
        <begin position="144"/>
        <end position="168"/>
    </location>
</feature>
<keyword evidence="2" id="KW-1133">Transmembrane helix</keyword>
<sequence length="535" mass="56201">MAHFPEHQPEHRPEHPVDRTPKGAAAPNGWSPQIDHGSGRRIVGLLTLVVVIALSWFHAHPANPNTSVRLFTAIALVETGSPHIDSYAHLTIDKAEYEGHYILDKAPGITILALPAAAMVSWVKGSTAAQMMPDWANGPFLTHLWQVLAVTVFTVMIPLTLAGSLALFAVCRDAFGDPRGAALAAIGFALGTPVWGWTESAFGHAPAAALLILGFAAVYFALRPEMSLRRRYLLAIGAGLAFAAGFSIEHTFALPALAIGGYAVVASHRQPWGHRFGLGAMVVGAGLLGLLPLGLYNATTFGTPFAVGYGNVVGFEGMDQGFLGLTYPKAGVLAAITIGPAKGILWYSPLLLVGAVGLARLVIQPGARSLALISLSVAVIYWLLNASYFYWDGGGGAGARHIVPAFPFLMIGVAAAFTQCAPGGTGRSLIRMAFLYSVAVGAAVAAINPFASAALSFPVYDYFIPRMARLMVNSRLSGATEMSSADSIGLLLLTLSATGRALISALDWAGRWPSPRASRGAAQRARKVDTALAFS</sequence>
<dbReference type="OrthoDB" id="7584929at2"/>
<dbReference type="EMBL" id="CP002156">
    <property type="protein sequence ID" value="ADM10565.1"/>
    <property type="molecule type" value="Genomic_DNA"/>
</dbReference>
<protein>
    <recommendedName>
        <fullName evidence="5">Glycosyltransferase RgtA/B/C/D-like domain-containing protein</fullName>
    </recommendedName>
</protein>
<evidence type="ECO:0000313" key="3">
    <source>
        <dbReference type="EMBL" id="ADM10565.1"/>
    </source>
</evidence>
<dbReference type="eggNOG" id="COG1807">
    <property type="taxonomic scope" value="Bacteria"/>
</dbReference>
<keyword evidence="2" id="KW-0812">Transmembrane</keyword>
<reference evidence="4" key="1">
    <citation type="submission" date="2010-08" db="EMBL/GenBank/DDBJ databases">
        <title>Genome sequence of Parvularcula bermudensis HTCC2503.</title>
        <authorList>
            <person name="Kang D.-M."/>
            <person name="Oh H.-M."/>
            <person name="Cho J.-C."/>
        </authorList>
    </citation>
    <scope>NUCLEOTIDE SEQUENCE [LARGE SCALE GENOMIC DNA]</scope>
    <source>
        <strain evidence="4">ATCC BAA-594 / HTCC2503 / KCTC 12087</strain>
    </source>
</reference>
<feature type="transmembrane region" description="Helical" evidence="2">
    <location>
        <begin position="402"/>
        <end position="421"/>
    </location>
</feature>
<keyword evidence="4" id="KW-1185">Reference proteome</keyword>
<feature type="region of interest" description="Disordered" evidence="1">
    <location>
        <begin position="1"/>
        <end position="33"/>
    </location>
</feature>
<evidence type="ECO:0008006" key="5">
    <source>
        <dbReference type="Google" id="ProtNLM"/>
    </source>
</evidence>
<evidence type="ECO:0000256" key="1">
    <source>
        <dbReference type="SAM" id="MobiDB-lite"/>
    </source>
</evidence>
<evidence type="ECO:0000256" key="2">
    <source>
        <dbReference type="SAM" id="Phobius"/>
    </source>
</evidence>
<feature type="transmembrane region" description="Helical" evidence="2">
    <location>
        <begin position="42"/>
        <end position="59"/>
    </location>
</feature>
<dbReference type="HOGENOM" id="CLU_508842_0_0_5"/>
<organism evidence="3 4">
    <name type="scientific">Parvularcula bermudensis (strain ATCC BAA-594 / HTCC2503 / KCTC 12087)</name>
    <dbReference type="NCBI Taxonomy" id="314260"/>
    <lineage>
        <taxon>Bacteria</taxon>
        <taxon>Pseudomonadati</taxon>
        <taxon>Pseudomonadota</taxon>
        <taxon>Alphaproteobacteria</taxon>
        <taxon>Parvularculales</taxon>
        <taxon>Parvularculaceae</taxon>
        <taxon>Parvularcula</taxon>
    </lineage>
</organism>
<feature type="transmembrane region" description="Helical" evidence="2">
    <location>
        <begin position="370"/>
        <end position="390"/>
    </location>
</feature>
<feature type="transmembrane region" description="Helical" evidence="2">
    <location>
        <begin position="234"/>
        <end position="264"/>
    </location>
</feature>
<feature type="transmembrane region" description="Helical" evidence="2">
    <location>
        <begin position="276"/>
        <end position="299"/>
    </location>
</feature>
<name>E0TFK5_PARBH</name>
<proteinExistence type="predicted"/>
<reference evidence="3 4" key="2">
    <citation type="journal article" date="2011" name="J. Bacteriol.">
        <title>Complete genome sequence of strain HTCC2503T of Parvularcula bermudensis, the type species of the order "Parvularculales" in the class Alphaproteobacteria.</title>
        <authorList>
            <person name="Oh H.M."/>
            <person name="Kang I."/>
            <person name="Vergin K.L."/>
            <person name="Kang D."/>
            <person name="Rhee K.H."/>
            <person name="Giovannoni S.J."/>
            <person name="Cho J.C."/>
        </authorList>
    </citation>
    <scope>NUCLEOTIDE SEQUENCE [LARGE SCALE GENOMIC DNA]</scope>
    <source>
        <strain evidence="4">ATCC BAA-594 / HTCC2503 / KCTC 12087</strain>
    </source>
</reference>
<gene>
    <name evidence="3" type="ordered locus">PB2503_12639</name>
</gene>
<evidence type="ECO:0000313" key="4">
    <source>
        <dbReference type="Proteomes" id="UP000001302"/>
    </source>
</evidence>
<dbReference type="AlphaFoldDB" id="E0TFK5"/>
<feature type="transmembrane region" description="Helical" evidence="2">
    <location>
        <begin position="204"/>
        <end position="222"/>
    </location>
</feature>
<feature type="compositionally biased region" description="Basic and acidic residues" evidence="1">
    <location>
        <begin position="1"/>
        <end position="21"/>
    </location>
</feature>
<feature type="transmembrane region" description="Helical" evidence="2">
    <location>
        <begin position="180"/>
        <end position="198"/>
    </location>
</feature>
<dbReference type="RefSeq" id="WP_013301539.1">
    <property type="nucleotide sequence ID" value="NC_014414.1"/>
</dbReference>